<proteinExistence type="predicted"/>
<dbReference type="AlphaFoldDB" id="A0A6J7E8T8"/>
<dbReference type="Gene3D" id="3.30.1460.10">
    <property type="match status" value="1"/>
</dbReference>
<evidence type="ECO:0000313" key="2">
    <source>
        <dbReference type="EMBL" id="CAB4877540.1"/>
    </source>
</evidence>
<evidence type="ECO:0000313" key="1">
    <source>
        <dbReference type="EMBL" id="CAB4832883.1"/>
    </source>
</evidence>
<dbReference type="EMBL" id="CAFABE010000080">
    <property type="protein sequence ID" value="CAB4832883.1"/>
    <property type="molecule type" value="Genomic_DNA"/>
</dbReference>
<accession>A0A6J7E8T8</accession>
<dbReference type="Pfam" id="PF10722">
    <property type="entry name" value="YbjN"/>
    <property type="match status" value="1"/>
</dbReference>
<dbReference type="SUPFAM" id="SSF69635">
    <property type="entry name" value="Type III secretory system chaperone-like"/>
    <property type="match status" value="1"/>
</dbReference>
<name>A0A6J7E8T8_9ZZZZ</name>
<dbReference type="EMBL" id="CAFBPM010000044">
    <property type="protein sequence ID" value="CAB5033433.1"/>
    <property type="molecule type" value="Genomic_DNA"/>
</dbReference>
<dbReference type="InterPro" id="IPR019660">
    <property type="entry name" value="Put_sensory_transdc_reg_YbjN"/>
</dbReference>
<reference evidence="2" key="1">
    <citation type="submission" date="2020-05" db="EMBL/GenBank/DDBJ databases">
        <authorList>
            <person name="Chiriac C."/>
            <person name="Salcher M."/>
            <person name="Ghai R."/>
            <person name="Kavagutti S V."/>
        </authorList>
    </citation>
    <scope>NUCLEOTIDE SEQUENCE</scope>
</reference>
<protein>
    <submittedName>
        <fullName evidence="2">Unannotated protein</fullName>
    </submittedName>
</protein>
<evidence type="ECO:0000313" key="3">
    <source>
        <dbReference type="EMBL" id="CAB5033433.1"/>
    </source>
</evidence>
<organism evidence="2">
    <name type="scientific">freshwater metagenome</name>
    <dbReference type="NCBI Taxonomy" id="449393"/>
    <lineage>
        <taxon>unclassified sequences</taxon>
        <taxon>metagenomes</taxon>
        <taxon>ecological metagenomes</taxon>
    </lineage>
</organism>
<gene>
    <name evidence="1" type="ORF">UFOPK3164_01389</name>
    <name evidence="2" type="ORF">UFOPK3427_01226</name>
    <name evidence="3" type="ORF">UFOPK4112_01927</name>
</gene>
<dbReference type="EMBL" id="CAFBLT010000001">
    <property type="protein sequence ID" value="CAB4877540.1"/>
    <property type="molecule type" value="Genomic_DNA"/>
</dbReference>
<sequence length="164" mass="18884">MPRIELSEADERDLVVGVVNGWADHQLALGEALVGVEKIEVTDGTASHRWLLRFKGEEKEFITLWLTFHQRTLHFETQFMPAPEENVAEVLTYLMRRNAHLLQMAFAFGPENAIYLVGRVPAFLVDEEELDRIAGCSILYVDDHFPTAMSLAFPNQYRRRPRRA</sequence>